<dbReference type="Pfam" id="PF16220">
    <property type="entry name" value="DUF4880"/>
    <property type="match status" value="1"/>
</dbReference>
<evidence type="ECO:0000313" key="4">
    <source>
        <dbReference type="Proteomes" id="UP000285648"/>
    </source>
</evidence>
<dbReference type="InterPro" id="IPR012373">
    <property type="entry name" value="Ferrdict_sens_TM"/>
</dbReference>
<gene>
    <name evidence="3" type="ORF">BIY29_12925</name>
</gene>
<sequence length="311" mass="35203">MISTVKSAISKEVLYAAAQWYATLYDEDCTEHDRQQWQQWLLCDDEHRLAWQQVEQIHARFHAVDRQLASSVLSNSGQERRRMLKLLVIASLSGAIGFGLPWESYAADYRTGTGGTRELKIADGITVWLNTDSALNQRSSGSRALTFQLVKGELMLENRTAQPAGLITPHGKIDAPLPCQIALRYTAAQSFLSVFSGDVMLHTAIRAQQVVTGQQVVFTQDECSLPMPVESFRQSWRTGVLVADNMRLDQLVSEVSRYHNGYFHVDKLAAPLRISGVFPLRETDRLLDALVRTLPVKVTKRFSWWIDIRQR</sequence>
<accession>A0A421DM67</accession>
<protein>
    <submittedName>
        <fullName evidence="3">Iron dicitrate transport regulator FecR</fullName>
    </submittedName>
</protein>
<dbReference type="PANTHER" id="PTHR30273:SF2">
    <property type="entry name" value="PROTEIN FECR"/>
    <property type="match status" value="1"/>
</dbReference>
<comment type="caution">
    <text evidence="3">The sequence shown here is derived from an EMBL/GenBank/DDBJ whole genome shotgun (WGS) entry which is preliminary data.</text>
</comment>
<proteinExistence type="predicted"/>
<dbReference type="GO" id="GO:0016989">
    <property type="term" value="F:sigma factor antagonist activity"/>
    <property type="evidence" value="ECO:0007669"/>
    <property type="project" value="TreeGrafter"/>
</dbReference>
<evidence type="ECO:0000313" key="3">
    <source>
        <dbReference type="EMBL" id="RLM21947.1"/>
    </source>
</evidence>
<dbReference type="InterPro" id="IPR032623">
    <property type="entry name" value="FecR_N"/>
</dbReference>
<feature type="domain" description="FecR N-terminal" evidence="2">
    <location>
        <begin position="16"/>
        <end position="56"/>
    </location>
</feature>
<evidence type="ECO:0000259" key="1">
    <source>
        <dbReference type="Pfam" id="PF04773"/>
    </source>
</evidence>
<feature type="domain" description="FecR protein" evidence="1">
    <location>
        <begin position="108"/>
        <end position="199"/>
    </location>
</feature>
<dbReference type="PIRSF" id="PIRSF018266">
    <property type="entry name" value="FecR"/>
    <property type="match status" value="1"/>
</dbReference>
<dbReference type="Proteomes" id="UP000285648">
    <property type="component" value="Unassembled WGS sequence"/>
</dbReference>
<keyword evidence="4" id="KW-1185">Reference proteome</keyword>
<dbReference type="RefSeq" id="WP_121575589.1">
    <property type="nucleotide sequence ID" value="NZ_MJLZ01000029.1"/>
</dbReference>
<dbReference type="AlphaFoldDB" id="A0A421DM67"/>
<dbReference type="InterPro" id="IPR006860">
    <property type="entry name" value="FecR"/>
</dbReference>
<name>A0A421DM67_9GAMM</name>
<reference evidence="3 4" key="1">
    <citation type="submission" date="2016-09" db="EMBL/GenBank/DDBJ databases">
        <authorList>
            <person name="Doonan J."/>
            <person name="Pachebat J.A."/>
            <person name="Golyshin P.N."/>
            <person name="Denman S."/>
            <person name="Mcdonald J.E."/>
        </authorList>
    </citation>
    <scope>NUCLEOTIDE SEQUENCE [LARGE SCALE GENOMIC DNA]</scope>
    <source>
        <strain evidence="3 4">NCPPB 3934</strain>
    </source>
</reference>
<dbReference type="EMBL" id="MJLZ01000029">
    <property type="protein sequence ID" value="RLM21947.1"/>
    <property type="molecule type" value="Genomic_DNA"/>
</dbReference>
<dbReference type="Pfam" id="PF04773">
    <property type="entry name" value="FecR"/>
    <property type="match status" value="1"/>
</dbReference>
<evidence type="ECO:0000259" key="2">
    <source>
        <dbReference type="Pfam" id="PF16220"/>
    </source>
</evidence>
<dbReference type="Gene3D" id="2.60.120.1440">
    <property type="match status" value="1"/>
</dbReference>
<organism evidence="3 4">
    <name type="scientific">Brenneria alni</name>
    <dbReference type="NCBI Taxonomy" id="71656"/>
    <lineage>
        <taxon>Bacteria</taxon>
        <taxon>Pseudomonadati</taxon>
        <taxon>Pseudomonadota</taxon>
        <taxon>Gammaproteobacteria</taxon>
        <taxon>Enterobacterales</taxon>
        <taxon>Pectobacteriaceae</taxon>
        <taxon>Brenneria</taxon>
    </lineage>
</organism>
<dbReference type="OrthoDB" id="8641865at2"/>
<dbReference type="PANTHER" id="PTHR30273">
    <property type="entry name" value="PERIPLASMIC SIGNAL SENSOR AND SIGMA FACTOR ACTIVATOR FECR-RELATED"/>
    <property type="match status" value="1"/>
</dbReference>